<dbReference type="InterPro" id="IPR050707">
    <property type="entry name" value="HTH_MetabolicPath_Reg"/>
</dbReference>
<evidence type="ECO:0000259" key="4">
    <source>
        <dbReference type="PROSITE" id="PS51078"/>
    </source>
</evidence>
<gene>
    <name evidence="5" type="primary">iclR_2</name>
    <name evidence="5" type="ORF">MOBUDSM44075_03071</name>
</gene>
<keyword evidence="1" id="KW-0805">Transcription regulation</keyword>
<dbReference type="InterPro" id="IPR014757">
    <property type="entry name" value="Tscrpt_reg_IclR_C"/>
</dbReference>
<reference evidence="5 6" key="1">
    <citation type="journal article" date="2015" name="Genome Biol. Evol.">
        <title>Characterization of Three Mycobacterium spp. with Potential Use in Bioremediation by Genome Sequencing and Comparative Genomics.</title>
        <authorList>
            <person name="Das S."/>
            <person name="Pettersson B.M."/>
            <person name="Behra P.R."/>
            <person name="Ramesh M."/>
            <person name="Dasgupta S."/>
            <person name="Bhattacharya A."/>
            <person name="Kirsebom L.A."/>
        </authorList>
    </citation>
    <scope>NUCLEOTIDE SEQUENCE [LARGE SCALE GENOMIC DNA]</scope>
    <source>
        <strain evidence="5 6">DSM 44075</strain>
    </source>
</reference>
<dbReference type="GO" id="GO:0003700">
    <property type="term" value="F:DNA-binding transcription factor activity"/>
    <property type="evidence" value="ECO:0007669"/>
    <property type="project" value="TreeGrafter"/>
</dbReference>
<dbReference type="SMART" id="SM00346">
    <property type="entry name" value="HTH_ICLR"/>
    <property type="match status" value="1"/>
</dbReference>
<comment type="caution">
    <text evidence="5">The sequence shown here is derived from an EMBL/GenBank/DDBJ whole genome shotgun (WGS) entry which is preliminary data.</text>
</comment>
<evidence type="ECO:0000256" key="1">
    <source>
        <dbReference type="ARBA" id="ARBA00023015"/>
    </source>
</evidence>
<proteinExistence type="predicted"/>
<dbReference type="PANTHER" id="PTHR30136">
    <property type="entry name" value="HELIX-TURN-HELIX TRANSCRIPTIONAL REGULATOR, ICLR FAMILY"/>
    <property type="match status" value="1"/>
</dbReference>
<dbReference type="GO" id="GO:0003677">
    <property type="term" value="F:DNA binding"/>
    <property type="evidence" value="ECO:0007669"/>
    <property type="project" value="UniProtKB-KW"/>
</dbReference>
<dbReference type="Gene3D" id="3.30.450.40">
    <property type="match status" value="1"/>
</dbReference>
<dbReference type="PATRIC" id="fig|1807.14.peg.3096"/>
<accession>A0A0J6W1B4</accession>
<dbReference type="InterPro" id="IPR005471">
    <property type="entry name" value="Tscrpt_reg_IclR_N"/>
</dbReference>
<dbReference type="EMBL" id="JYNU01000017">
    <property type="protein sequence ID" value="KMO75477.1"/>
    <property type="molecule type" value="Genomic_DNA"/>
</dbReference>
<evidence type="ECO:0000313" key="5">
    <source>
        <dbReference type="EMBL" id="KMO75477.1"/>
    </source>
</evidence>
<evidence type="ECO:0000256" key="2">
    <source>
        <dbReference type="ARBA" id="ARBA00023125"/>
    </source>
</evidence>
<sequence>MTEVVARQTGIDTDGAPASMVARVSLILTAFDSAATLLRLDQIASRTGLPRSSTHRILTQLHDAGLLEHRADGYCRTAASLPVSDDHQALRRVASPVLERLQNDTTLVVHLGVLDGAEISCLDKISGGGGVVVPVGVGGRIPAHASALGKAALAMMTAEDVDALLDATLRKITPATIGDLPTLHQELTRIRARHGLAYDDQELTVGLASVAAAIRTPAGHIAGISLTGPAPAERLKRVAPFLTRAARGIADRLGDTVAPTGVQADLAAVTDDMLSRVLRTLSSDDWV</sequence>
<dbReference type="Gene3D" id="1.10.10.10">
    <property type="entry name" value="Winged helix-like DNA-binding domain superfamily/Winged helix DNA-binding domain"/>
    <property type="match status" value="1"/>
</dbReference>
<dbReference type="Pfam" id="PF09339">
    <property type="entry name" value="HTH_IclR"/>
    <property type="match status" value="1"/>
</dbReference>
<feature type="domain" description="IclR-ED" evidence="4">
    <location>
        <begin position="76"/>
        <end position="255"/>
    </location>
</feature>
<dbReference type="InterPro" id="IPR036388">
    <property type="entry name" value="WH-like_DNA-bd_sf"/>
</dbReference>
<dbReference type="Pfam" id="PF01614">
    <property type="entry name" value="IclR_C"/>
    <property type="match status" value="1"/>
</dbReference>
<name>A0A0J6W1B4_9MYCO</name>
<protein>
    <submittedName>
        <fullName evidence="5">Acetate operon repressor</fullName>
    </submittedName>
</protein>
<dbReference type="SUPFAM" id="SSF55781">
    <property type="entry name" value="GAF domain-like"/>
    <property type="match status" value="1"/>
</dbReference>
<dbReference type="SUPFAM" id="SSF46785">
    <property type="entry name" value="Winged helix' DNA-binding domain"/>
    <property type="match status" value="1"/>
</dbReference>
<dbReference type="InterPro" id="IPR036390">
    <property type="entry name" value="WH_DNA-bd_sf"/>
</dbReference>
<dbReference type="Proteomes" id="UP000036313">
    <property type="component" value="Unassembled WGS sequence"/>
</dbReference>
<dbReference type="PANTHER" id="PTHR30136:SF24">
    <property type="entry name" value="HTH-TYPE TRANSCRIPTIONAL REPRESSOR ALLR"/>
    <property type="match status" value="1"/>
</dbReference>
<evidence type="ECO:0000256" key="3">
    <source>
        <dbReference type="ARBA" id="ARBA00023163"/>
    </source>
</evidence>
<dbReference type="InterPro" id="IPR029016">
    <property type="entry name" value="GAF-like_dom_sf"/>
</dbReference>
<dbReference type="GO" id="GO:0045892">
    <property type="term" value="P:negative regulation of DNA-templated transcription"/>
    <property type="evidence" value="ECO:0007669"/>
    <property type="project" value="TreeGrafter"/>
</dbReference>
<keyword evidence="3" id="KW-0804">Transcription</keyword>
<dbReference type="AlphaFoldDB" id="A0A0J6W1B4"/>
<keyword evidence="2" id="KW-0238">DNA-binding</keyword>
<evidence type="ECO:0000313" key="6">
    <source>
        <dbReference type="Proteomes" id="UP000036313"/>
    </source>
</evidence>
<organism evidence="5 6">
    <name type="scientific">Mycolicibacterium obuense</name>
    <dbReference type="NCBI Taxonomy" id="1807"/>
    <lineage>
        <taxon>Bacteria</taxon>
        <taxon>Bacillati</taxon>
        <taxon>Actinomycetota</taxon>
        <taxon>Actinomycetes</taxon>
        <taxon>Mycobacteriales</taxon>
        <taxon>Mycobacteriaceae</taxon>
        <taxon>Mycolicibacterium</taxon>
    </lineage>
</organism>
<dbReference type="PROSITE" id="PS51078">
    <property type="entry name" value="ICLR_ED"/>
    <property type="match status" value="1"/>
</dbReference>